<keyword evidence="3" id="KW-1185">Reference proteome</keyword>
<evidence type="ECO:0000256" key="1">
    <source>
        <dbReference type="SAM" id="MobiDB-lite"/>
    </source>
</evidence>
<protein>
    <submittedName>
        <fullName evidence="2">Uncharacterized protein</fullName>
    </submittedName>
</protein>
<comment type="caution">
    <text evidence="2">The sequence shown here is derived from an EMBL/GenBank/DDBJ whole genome shotgun (WGS) entry which is preliminary data.</text>
</comment>
<evidence type="ECO:0000313" key="3">
    <source>
        <dbReference type="Proteomes" id="UP001165080"/>
    </source>
</evidence>
<gene>
    <name evidence="2" type="primary">PLEST007487</name>
    <name evidence="2" type="ORF">PLESTB_000061300</name>
</gene>
<accession>A0A9W6EXL1</accession>
<evidence type="ECO:0000313" key="2">
    <source>
        <dbReference type="EMBL" id="GLC48121.1"/>
    </source>
</evidence>
<reference evidence="2 3" key="1">
    <citation type="journal article" date="2023" name="Commun. Biol.">
        <title>Reorganization of the ancestral sex-determining regions during the evolution of trioecy in Pleodorina starrii.</title>
        <authorList>
            <person name="Takahashi K."/>
            <person name="Suzuki S."/>
            <person name="Kawai-Toyooka H."/>
            <person name="Yamamoto K."/>
            <person name="Hamaji T."/>
            <person name="Ootsuki R."/>
            <person name="Yamaguchi H."/>
            <person name="Kawachi M."/>
            <person name="Higashiyama T."/>
            <person name="Nozaki H."/>
        </authorList>
    </citation>
    <scope>NUCLEOTIDE SEQUENCE [LARGE SCALE GENOMIC DNA]</scope>
    <source>
        <strain evidence="2 3">NIES-4479</strain>
    </source>
</reference>
<name>A0A9W6EXL1_9CHLO</name>
<feature type="region of interest" description="Disordered" evidence="1">
    <location>
        <begin position="75"/>
        <end position="106"/>
    </location>
</feature>
<dbReference type="Proteomes" id="UP001165080">
    <property type="component" value="Unassembled WGS sequence"/>
</dbReference>
<organism evidence="2 3">
    <name type="scientific">Pleodorina starrii</name>
    <dbReference type="NCBI Taxonomy" id="330485"/>
    <lineage>
        <taxon>Eukaryota</taxon>
        <taxon>Viridiplantae</taxon>
        <taxon>Chlorophyta</taxon>
        <taxon>core chlorophytes</taxon>
        <taxon>Chlorophyceae</taxon>
        <taxon>CS clade</taxon>
        <taxon>Chlamydomonadales</taxon>
        <taxon>Volvocaceae</taxon>
        <taxon>Pleodorina</taxon>
    </lineage>
</organism>
<dbReference type="AlphaFoldDB" id="A0A9W6EXL1"/>
<feature type="region of interest" description="Disordered" evidence="1">
    <location>
        <begin position="1"/>
        <end position="61"/>
    </location>
</feature>
<feature type="compositionally biased region" description="Low complexity" evidence="1">
    <location>
        <begin position="33"/>
        <end position="57"/>
    </location>
</feature>
<proteinExistence type="predicted"/>
<sequence length="191" mass="19578">MGSQGDDALYRRILGPMSDRSSDGGQEEGDSGGSHSSSSSSRGTAAADTDSSSPAGGVASCGSAGDPLFAVVARKPAAADDGEDDRRRRTRVGGGDGGITPANVDPGEAADAFVGPALREMDLQLPRGLEVTPAVLERWRLSYNVLMDDARELGIPSSAIPELPATATAEQIRSARDHLRAILASFLSAGL</sequence>
<dbReference type="EMBL" id="BRXU01000001">
    <property type="protein sequence ID" value="GLC48121.1"/>
    <property type="molecule type" value="Genomic_DNA"/>
</dbReference>